<feature type="domain" description="Metallo-beta-lactamase" evidence="1">
    <location>
        <begin position="37"/>
        <end position="206"/>
    </location>
</feature>
<dbReference type="EMBL" id="SMLA01000012">
    <property type="protein sequence ID" value="TDD89430.1"/>
    <property type="molecule type" value="Genomic_DNA"/>
</dbReference>
<dbReference type="InterPro" id="IPR050855">
    <property type="entry name" value="NDM-1-like"/>
</dbReference>
<sequence length="300" mass="33926">MPTFARTHVQPDHITDLTAGFLTREVAPGVFVLTNGNYQSLFFTTGEGVVLVDAPEPLVRFIEPAVADVTDEPITTLVYSHGHSDHIGGAHLVGSGDLEIIAEKSTAEFVESKQDPRRPVPTWTFETDQTIRKGFRTFQLIREGFHSAEGDVVVYLPDEKVMVAIDLIGPGWVPLHAFDITENMYRYLGAFDRLLAYDFDAFISGHTADVARRYDVEITEEYTFDVYETVKRIHGELNFEELLAEDRDNEQAGIKKIIDVTTERATEELKSRWLDGPMKGVELWTESHSLAMVLYVRWTD</sequence>
<name>A0A4R5BVQ7_9PSEU</name>
<evidence type="ECO:0000259" key="1">
    <source>
        <dbReference type="SMART" id="SM00849"/>
    </source>
</evidence>
<proteinExistence type="predicted"/>
<dbReference type="InterPro" id="IPR036866">
    <property type="entry name" value="RibonucZ/Hydroxyglut_hydro"/>
</dbReference>
<evidence type="ECO:0000313" key="2">
    <source>
        <dbReference type="EMBL" id="TDD89430.1"/>
    </source>
</evidence>
<gene>
    <name evidence="2" type="ORF">E1202_11310</name>
</gene>
<dbReference type="RefSeq" id="WP_132682769.1">
    <property type="nucleotide sequence ID" value="NZ_SMLA01000012.1"/>
</dbReference>
<organism evidence="2 3">
    <name type="scientific">Saccharopolyspora karakumensis</name>
    <dbReference type="NCBI Taxonomy" id="2530386"/>
    <lineage>
        <taxon>Bacteria</taxon>
        <taxon>Bacillati</taxon>
        <taxon>Actinomycetota</taxon>
        <taxon>Actinomycetes</taxon>
        <taxon>Pseudonocardiales</taxon>
        <taxon>Pseudonocardiaceae</taxon>
        <taxon>Saccharopolyspora</taxon>
    </lineage>
</organism>
<comment type="caution">
    <text evidence="2">The sequence shown here is derived from an EMBL/GenBank/DDBJ whole genome shotgun (WGS) entry which is preliminary data.</text>
</comment>
<protein>
    <submittedName>
        <fullName evidence="2">MBL fold metallo-hydrolase</fullName>
    </submittedName>
</protein>
<dbReference type="SMART" id="SM00849">
    <property type="entry name" value="Lactamase_B"/>
    <property type="match status" value="1"/>
</dbReference>
<dbReference type="PANTHER" id="PTHR42951">
    <property type="entry name" value="METALLO-BETA-LACTAMASE DOMAIN-CONTAINING"/>
    <property type="match status" value="1"/>
</dbReference>
<keyword evidence="3" id="KW-1185">Reference proteome</keyword>
<dbReference type="GO" id="GO:0016787">
    <property type="term" value="F:hydrolase activity"/>
    <property type="evidence" value="ECO:0007669"/>
    <property type="project" value="UniProtKB-KW"/>
</dbReference>
<dbReference type="Proteomes" id="UP000294723">
    <property type="component" value="Unassembled WGS sequence"/>
</dbReference>
<evidence type="ECO:0000313" key="3">
    <source>
        <dbReference type="Proteomes" id="UP000294723"/>
    </source>
</evidence>
<dbReference type="PANTHER" id="PTHR42951:SF4">
    <property type="entry name" value="ACYL-COENZYME A THIOESTERASE MBLAC2"/>
    <property type="match status" value="1"/>
</dbReference>
<dbReference type="CDD" id="cd16276">
    <property type="entry name" value="metallo-hydrolase-like_MBL-fold"/>
    <property type="match status" value="1"/>
</dbReference>
<keyword evidence="2" id="KW-0378">Hydrolase</keyword>
<accession>A0A4R5BVQ7</accession>
<dbReference type="InterPro" id="IPR001279">
    <property type="entry name" value="Metallo-B-lactamas"/>
</dbReference>
<dbReference type="AlphaFoldDB" id="A0A4R5BVQ7"/>
<reference evidence="2 3" key="1">
    <citation type="submission" date="2019-03" db="EMBL/GenBank/DDBJ databases">
        <title>Draft genome sequences of novel Actinobacteria.</title>
        <authorList>
            <person name="Sahin N."/>
            <person name="Ay H."/>
            <person name="Saygin H."/>
        </authorList>
    </citation>
    <scope>NUCLEOTIDE SEQUENCE [LARGE SCALE GENOMIC DNA]</scope>
    <source>
        <strain evidence="2 3">5K548</strain>
    </source>
</reference>
<dbReference type="Pfam" id="PF00753">
    <property type="entry name" value="Lactamase_B"/>
    <property type="match status" value="1"/>
</dbReference>
<dbReference type="SUPFAM" id="SSF56281">
    <property type="entry name" value="Metallo-hydrolase/oxidoreductase"/>
    <property type="match status" value="1"/>
</dbReference>
<dbReference type="Gene3D" id="3.60.15.10">
    <property type="entry name" value="Ribonuclease Z/Hydroxyacylglutathione hydrolase-like"/>
    <property type="match status" value="1"/>
</dbReference>